<evidence type="ECO:0000313" key="1">
    <source>
        <dbReference type="EMBL" id="KOH46918.1"/>
    </source>
</evidence>
<name>A0A0L8VEY6_9BACT</name>
<sequence length="39" mass="4512">MFYNMAQVIFDDTRKATKMISKEASKWGLSGEAVSRWNN</sequence>
<protein>
    <submittedName>
        <fullName evidence="1">Uncharacterized protein</fullName>
    </submittedName>
</protein>
<evidence type="ECO:0000313" key="2">
    <source>
        <dbReference type="Proteomes" id="UP000036958"/>
    </source>
</evidence>
<reference evidence="2" key="1">
    <citation type="submission" date="2015-07" db="EMBL/GenBank/DDBJ databases">
        <title>Genome sequencing of Sunxiuqinia dokdonensis strain SK.</title>
        <authorList>
            <person name="Ahn S."/>
            <person name="Kim B.-C."/>
        </authorList>
    </citation>
    <scope>NUCLEOTIDE SEQUENCE [LARGE SCALE GENOMIC DNA]</scope>
    <source>
        <strain evidence="2">SK</strain>
    </source>
</reference>
<dbReference type="Proteomes" id="UP000036958">
    <property type="component" value="Unassembled WGS sequence"/>
</dbReference>
<accession>A0A0L8VEY6</accession>
<proteinExistence type="predicted"/>
<keyword evidence="2" id="KW-1185">Reference proteome</keyword>
<organism evidence="1 2">
    <name type="scientific">Sunxiuqinia dokdonensis</name>
    <dbReference type="NCBI Taxonomy" id="1409788"/>
    <lineage>
        <taxon>Bacteria</taxon>
        <taxon>Pseudomonadati</taxon>
        <taxon>Bacteroidota</taxon>
        <taxon>Bacteroidia</taxon>
        <taxon>Marinilabiliales</taxon>
        <taxon>Prolixibacteraceae</taxon>
        <taxon>Sunxiuqinia</taxon>
    </lineage>
</organism>
<gene>
    <name evidence="1" type="ORF">NC99_03180</name>
</gene>
<dbReference type="AlphaFoldDB" id="A0A0L8VEY6"/>
<dbReference type="STRING" id="1409788.NC99_03180"/>
<comment type="caution">
    <text evidence="1">The sequence shown here is derived from an EMBL/GenBank/DDBJ whole genome shotgun (WGS) entry which is preliminary data.</text>
</comment>
<dbReference type="EMBL" id="LGIA01000014">
    <property type="protein sequence ID" value="KOH46918.1"/>
    <property type="molecule type" value="Genomic_DNA"/>
</dbReference>